<evidence type="ECO:0000256" key="2">
    <source>
        <dbReference type="ARBA" id="ARBA00012485"/>
    </source>
</evidence>
<sequence length="1301" mass="145152">MFPARPGGVDKKAALLAQARADREARNGQKKVEKENARLDSAARRIQQFLVRQHAKRVVKDKQRADWDVLATQLPATPALGLIRNLKLVFLLLRFHDTTECPMDSRRLASLCKLLLSKTTVVLEEGTFVRTEVVSPSSASSPQVPSPDAGGSTQPNEQQRKTMMQVPFQMILLHSRHADFASATLLRFLRLCITTITGNQIDSNASTKRLTPLKTYSKSQVPSPTGATSKAPAQELYLSGAELRFLMAYVDVNTYRLPETVAAAIRTQMQDRGAALIVKILDSGQFYKDIRTGIQLRSEALIQLQDRAKRTSITPAEATTQKALSLWITAIWRCCFLLQSIDKEMTEKAAGKIPGRQQKDDLINMHSDDSTVVGITCRILTIALFVECLDDLCLQLTLQSHLLGEALDVILDLRHRQYILSSMSLNETLYLIGNLTQLYRIHIAKNATSNNTTLKNRLVEVIVVLLSHCGKYVSGTQTTEFRQYHPIFSWTTLSQKDQQLSTTQAKHLFSQLEYLWSRDFALEAFRGLLNLSLPPASSSSSATDTSTNGVKTGGSEQHSSGAMITPASHHTRVSSQTDSKSGFHTKSITSDPQGALLAIEVQQACQLYMTLMRSFESQRTKILVTLMYLPSFLTQLWRFMNTLGPKGEMRIYLEAASGFSRHGLDQEPLIAILQVFCECSARFLITLDDDDMYEQQKYWSLSELVFMSGFLNQFCFTVLSQQEDTKMETDLKDHSVAISTTATTVYATPKEFIVKICQKDRTALQILETMPHVIPFSARLEIFREFIKEERAQRAQSLALVRPDLHQSVMVKVRRGYILEDGYQSLGQLSANGWKNTIRVKFTNEVGAAEAGIDQGGPFKEFMESFLEAGFSPNLNLFTTTTESMNMMYPSPTSQYTHPHNGLELFRLFGKMLGKAMYEGLLIEVKFANFFLSKILGRTVFLDEMRSFDEQVFRNLMFLKKYEGDVEDLGLTFSLDEEIFGTHRTIELMSGGRDIEVTKDNRINYIFQVSDYRLNKQIQDQSRAFIEGFRSIIPLPWISIFSPQELHRVMAGDDVDFDVQDLRSYTEYQNGYFDQHPVIRNLWAVLNEFNSEEKRAFLKFVTSCSKPPLGGFKHLYPPFSIRLVVSPTTSDLNYDSASAPAPRQFGSGAPTPDTTTNNPGRHQRSATTGSNTGGSSGNGFGSRLRSAFGGSNNNNSSRSSTMSTFSSASAVSSVSSPPSQRPTPRPMLPGDETPAAMGVVKSFFGGVLGGTGSSESSGKKARLPTSSTCFNLLKLPPFSSKSVLKEKLRYAITSNTGFELS</sequence>
<feature type="active site" description="Glycyl thioester intermediate" evidence="5">
    <location>
        <position position="1269"/>
    </location>
</feature>
<dbReference type="FunFam" id="3.30.2160.10:FF:000002">
    <property type="entry name" value="Putative Ubiquitin-protein ligase E3C"/>
    <property type="match status" value="1"/>
</dbReference>
<evidence type="ECO:0000256" key="4">
    <source>
        <dbReference type="ARBA" id="ARBA00022786"/>
    </source>
</evidence>
<dbReference type="EMBL" id="JAAAUQ010000290">
    <property type="protein sequence ID" value="KAF9151831.1"/>
    <property type="molecule type" value="Genomic_DNA"/>
</dbReference>
<keyword evidence="3" id="KW-0808">Transferase</keyword>
<dbReference type="OrthoDB" id="423283at2759"/>
<proteinExistence type="predicted"/>
<dbReference type="Gene3D" id="3.30.2410.10">
    <property type="entry name" value="Hect, E3 ligase catalytic domain"/>
    <property type="match status" value="2"/>
</dbReference>
<gene>
    <name evidence="8" type="ORF">BG015_006162</name>
</gene>
<keyword evidence="4 5" id="KW-0833">Ubl conjugation pathway</keyword>
<evidence type="ECO:0000259" key="7">
    <source>
        <dbReference type="PROSITE" id="PS50237"/>
    </source>
</evidence>
<evidence type="ECO:0000256" key="6">
    <source>
        <dbReference type="SAM" id="MobiDB-lite"/>
    </source>
</evidence>
<evidence type="ECO:0000256" key="1">
    <source>
        <dbReference type="ARBA" id="ARBA00000885"/>
    </source>
</evidence>
<feature type="compositionally biased region" description="Polar residues" evidence="6">
    <location>
        <begin position="573"/>
        <end position="587"/>
    </location>
</feature>
<feature type="domain" description="HECT" evidence="7">
    <location>
        <begin position="830"/>
        <end position="1301"/>
    </location>
</feature>
<keyword evidence="9" id="KW-1185">Reference proteome</keyword>
<dbReference type="GO" id="GO:0006511">
    <property type="term" value="P:ubiquitin-dependent protein catabolic process"/>
    <property type="evidence" value="ECO:0007669"/>
    <property type="project" value="TreeGrafter"/>
</dbReference>
<dbReference type="InterPro" id="IPR035983">
    <property type="entry name" value="Hect_E3_ubiquitin_ligase"/>
</dbReference>
<dbReference type="CDD" id="cd00078">
    <property type="entry name" value="HECTc"/>
    <property type="match status" value="1"/>
</dbReference>
<dbReference type="GO" id="GO:0000209">
    <property type="term" value="P:protein polyubiquitination"/>
    <property type="evidence" value="ECO:0007669"/>
    <property type="project" value="InterPro"/>
</dbReference>
<dbReference type="Gene3D" id="3.30.2160.10">
    <property type="entry name" value="Hect, E3 ligase catalytic domain"/>
    <property type="match status" value="1"/>
</dbReference>
<reference evidence="8" key="1">
    <citation type="journal article" date="2020" name="Fungal Divers.">
        <title>Resolving the Mortierellaceae phylogeny through synthesis of multi-gene phylogenetics and phylogenomics.</title>
        <authorList>
            <person name="Vandepol N."/>
            <person name="Liber J."/>
            <person name="Desiro A."/>
            <person name="Na H."/>
            <person name="Kennedy M."/>
            <person name="Barry K."/>
            <person name="Grigoriev I.V."/>
            <person name="Miller A.N."/>
            <person name="O'Donnell K."/>
            <person name="Stajich J.E."/>
            <person name="Bonito G."/>
        </authorList>
    </citation>
    <scope>NUCLEOTIDE SEQUENCE</scope>
    <source>
        <strain evidence="8">NRRL 6426</strain>
    </source>
</reference>
<dbReference type="SUPFAM" id="SSF56204">
    <property type="entry name" value="Hect, E3 ligase catalytic domain"/>
    <property type="match status" value="1"/>
</dbReference>
<feature type="region of interest" description="Disordered" evidence="6">
    <location>
        <begin position="134"/>
        <end position="160"/>
    </location>
</feature>
<dbReference type="Pfam" id="PF00632">
    <property type="entry name" value="HECT"/>
    <property type="match status" value="2"/>
</dbReference>
<accession>A0A9P5S2Q3</accession>
<dbReference type="GO" id="GO:0061630">
    <property type="term" value="F:ubiquitin protein ligase activity"/>
    <property type="evidence" value="ECO:0007669"/>
    <property type="project" value="UniProtKB-EC"/>
</dbReference>
<feature type="region of interest" description="Disordered" evidence="6">
    <location>
        <begin position="535"/>
        <end position="587"/>
    </location>
</feature>
<comment type="catalytic activity">
    <reaction evidence="1">
        <text>S-ubiquitinyl-[E2 ubiquitin-conjugating enzyme]-L-cysteine + [acceptor protein]-L-lysine = [E2 ubiquitin-conjugating enzyme]-L-cysteine + N(6)-ubiquitinyl-[acceptor protein]-L-lysine.</text>
        <dbReference type="EC" id="2.3.2.26"/>
    </reaction>
</comment>
<dbReference type="PANTHER" id="PTHR45700:SF3">
    <property type="entry name" value="UBIQUITIN-PROTEIN LIGASE E3B"/>
    <property type="match status" value="1"/>
</dbReference>
<evidence type="ECO:0000256" key="3">
    <source>
        <dbReference type="ARBA" id="ARBA00022679"/>
    </source>
</evidence>
<feature type="compositionally biased region" description="Low complexity" evidence="6">
    <location>
        <begin position="1181"/>
        <end position="1218"/>
    </location>
</feature>
<feature type="compositionally biased region" description="Low complexity" evidence="6">
    <location>
        <begin position="535"/>
        <end position="548"/>
    </location>
</feature>
<comment type="caution">
    <text evidence="8">The sequence shown here is derived from an EMBL/GenBank/DDBJ whole genome shotgun (WGS) entry which is preliminary data.</text>
</comment>
<protein>
    <recommendedName>
        <fullName evidence="2">HECT-type E3 ubiquitin transferase</fullName>
        <ecNumber evidence="2">2.3.2.26</ecNumber>
    </recommendedName>
</protein>
<name>A0A9P5S2Q3_9FUNG</name>
<dbReference type="PROSITE" id="PS50237">
    <property type="entry name" value="HECT"/>
    <property type="match status" value="1"/>
</dbReference>
<dbReference type="Gene3D" id="3.90.1750.10">
    <property type="entry name" value="Hect, E3 ligase catalytic domains"/>
    <property type="match status" value="1"/>
</dbReference>
<dbReference type="InterPro" id="IPR000569">
    <property type="entry name" value="HECT_dom"/>
</dbReference>
<evidence type="ECO:0000313" key="8">
    <source>
        <dbReference type="EMBL" id="KAF9151831.1"/>
    </source>
</evidence>
<feature type="region of interest" description="Disordered" evidence="6">
    <location>
        <begin position="1132"/>
        <end position="1234"/>
    </location>
</feature>
<dbReference type="EC" id="2.3.2.26" evidence="2"/>
<evidence type="ECO:0000313" key="9">
    <source>
        <dbReference type="Proteomes" id="UP000748756"/>
    </source>
</evidence>
<feature type="compositionally biased region" description="Gly residues" evidence="6">
    <location>
        <begin position="1171"/>
        <end position="1180"/>
    </location>
</feature>
<feature type="compositionally biased region" description="Low complexity" evidence="6">
    <location>
        <begin position="134"/>
        <end position="147"/>
    </location>
</feature>
<organism evidence="8 9">
    <name type="scientific">Linnemannia schmuckeri</name>
    <dbReference type="NCBI Taxonomy" id="64567"/>
    <lineage>
        <taxon>Eukaryota</taxon>
        <taxon>Fungi</taxon>
        <taxon>Fungi incertae sedis</taxon>
        <taxon>Mucoromycota</taxon>
        <taxon>Mortierellomycotina</taxon>
        <taxon>Mortierellomycetes</taxon>
        <taxon>Mortierellales</taxon>
        <taxon>Mortierellaceae</taxon>
        <taxon>Linnemannia</taxon>
    </lineage>
</organism>
<evidence type="ECO:0000256" key="5">
    <source>
        <dbReference type="PROSITE-ProRule" id="PRU00104"/>
    </source>
</evidence>
<dbReference type="PANTHER" id="PTHR45700">
    <property type="entry name" value="UBIQUITIN-PROTEIN LIGASE E3C"/>
    <property type="match status" value="1"/>
</dbReference>
<dbReference type="Proteomes" id="UP000748756">
    <property type="component" value="Unassembled WGS sequence"/>
</dbReference>
<dbReference type="SMART" id="SM00119">
    <property type="entry name" value="HECTc"/>
    <property type="match status" value="1"/>
</dbReference>
<dbReference type="InterPro" id="IPR044611">
    <property type="entry name" value="E3A/B/C-like"/>
</dbReference>